<dbReference type="InterPro" id="IPR029448">
    <property type="entry name" value="FANCD2"/>
</dbReference>
<feature type="compositionally biased region" description="Basic and acidic residues" evidence="6">
    <location>
        <begin position="788"/>
        <end position="799"/>
    </location>
</feature>
<dbReference type="PANTHER" id="PTHR32086:SF0">
    <property type="entry name" value="FANCONI ANEMIA GROUP D2 PROTEIN"/>
    <property type="match status" value="1"/>
</dbReference>
<comment type="similarity">
    <text evidence="5">Belongs to the Fanconi anemia protein FANCD2 family.</text>
</comment>
<keyword evidence="2" id="KW-1017">Isopeptide bond</keyword>
<dbReference type="GO" id="GO:0036297">
    <property type="term" value="P:interstrand cross-link repair"/>
    <property type="evidence" value="ECO:0007669"/>
    <property type="project" value="TreeGrafter"/>
</dbReference>
<keyword evidence="8" id="KW-1185">Reference proteome</keyword>
<gene>
    <name evidence="7" type="ORF">EG68_05000</name>
</gene>
<dbReference type="Proteomes" id="UP000822476">
    <property type="component" value="Unassembled WGS sequence"/>
</dbReference>
<organism evidence="7 8">
    <name type="scientific">Paragonimus skrjabini miyazakii</name>
    <dbReference type="NCBI Taxonomy" id="59628"/>
    <lineage>
        <taxon>Eukaryota</taxon>
        <taxon>Metazoa</taxon>
        <taxon>Spiralia</taxon>
        <taxon>Lophotrochozoa</taxon>
        <taxon>Platyhelminthes</taxon>
        <taxon>Trematoda</taxon>
        <taxon>Digenea</taxon>
        <taxon>Plagiorchiida</taxon>
        <taxon>Troglotremata</taxon>
        <taxon>Troglotrematidae</taxon>
        <taxon>Paragonimus</taxon>
    </lineage>
</organism>
<evidence type="ECO:0000256" key="5">
    <source>
        <dbReference type="ARBA" id="ARBA00093456"/>
    </source>
</evidence>
<comment type="caution">
    <text evidence="7">The sequence shown here is derived from an EMBL/GenBank/DDBJ whole genome shotgun (WGS) entry which is preliminary data.</text>
</comment>
<protein>
    <submittedName>
        <fullName evidence="7">Uncharacterized protein</fullName>
    </submittedName>
</protein>
<sequence length="1020" mass="113265">MLSRISEAFGCPRSKEYSTDDSPVRGPSWLSQSTHEPLLFAKPVPVLQEAIRKMGIARCSTSGRFYFSDFLSESQQVVRGERQTPWSVVHTSRQRCKAVEKLLNDSETYSDDIIRELRELATSSDENTCSGLATFSDLLVPLLTEKPSDSILTTDDDVLILFGSPATVFQLLLSVKTLTPLLTDLGLELVACSSFHSQRILEQFHPPVGITAMFSSKQAFNDTGSRLLQLFQVISDSHLQASILSILPDLASCPCASSGDILSDVDRSSLVNQLIELLHTVPLGSIGSVEDHSDPVCCLLECLTGFAIDADRSNQLYDVCFELLDRCYTDETYYIYLPIIIRCLLINGPTLPRTSELSKFVSRLRRYCVFPKTDVIISSSSNSVDCVLVEMLRLTFQFSSTVVIEWMRAMNTSDVTGLHISDSELIVLHEQALQDFLILCVIYSALDVNHKAVISVHSQSNTLGDLSGNAFSSSTSDSQITRVQRETATVARHLVSSGRLFPAGLRSTTTEQFLVRYASLFMLDRSPLFTAFLYFLDQFISSFGLGASTSNESVRDLGLTLYVESFCNRLCTVVQQHEIVLRLARHSMMGLSPLGSLRSSRHLKTNMVTKSGLVALLRLAQLRPLQLIQFESVLYGLLEQLFQSATSLNSASADQSVGEINFRVLLEQARCIFTILAWIAFYDRENKSLQEKLLGLLRKKLSNTCLISKALGVVGAVVILETVCRRQSVHEECKNVHQVQVSTQMAESRVLANQATHIEADRISVSTTSTSRTSNISCLSLRGPGTRLADDSNEIRLPVEDTEDEQTDGSVEPRLVTPPSRLLLQLIGLVEHVIAPFPQLKTFWLDELRFCSGRLSQIVVPSHQQTVQTKTNDVAPAKSIFSIPSAVQTERLLEWMGVRIMRDFHDVFVMDNAAIPGHTTQLNLNDPIMCEAAIGIGPAWSRYLEEFKKHHSGLTKWSPSSTAFSEKSVSVFAPLLIPSQIALLSLTECHQRDDQLDGKLLLIFSNPYISCSLFEAIPRT</sequence>
<evidence type="ECO:0000256" key="4">
    <source>
        <dbReference type="ARBA" id="ARBA00023242"/>
    </source>
</evidence>
<dbReference type="OrthoDB" id="27031at2759"/>
<keyword evidence="4" id="KW-0539">Nucleus</keyword>
<dbReference type="GO" id="GO:0031573">
    <property type="term" value="P:mitotic intra-S DNA damage checkpoint signaling"/>
    <property type="evidence" value="ECO:0007669"/>
    <property type="project" value="TreeGrafter"/>
</dbReference>
<evidence type="ECO:0000313" key="7">
    <source>
        <dbReference type="EMBL" id="KAF7233500.1"/>
    </source>
</evidence>
<accession>A0A8S9YFV4</accession>
<feature type="region of interest" description="Disordered" evidence="6">
    <location>
        <begin position="785"/>
        <end position="814"/>
    </location>
</feature>
<evidence type="ECO:0000256" key="1">
    <source>
        <dbReference type="ARBA" id="ARBA00004123"/>
    </source>
</evidence>
<dbReference type="GO" id="GO:0007129">
    <property type="term" value="P:homologous chromosome pairing at meiosis"/>
    <property type="evidence" value="ECO:0007669"/>
    <property type="project" value="TreeGrafter"/>
</dbReference>
<dbReference type="GO" id="GO:0070182">
    <property type="term" value="F:DNA polymerase binding"/>
    <property type="evidence" value="ECO:0007669"/>
    <property type="project" value="TreeGrafter"/>
</dbReference>
<evidence type="ECO:0000313" key="8">
    <source>
        <dbReference type="Proteomes" id="UP000822476"/>
    </source>
</evidence>
<proteinExistence type="inferred from homology"/>
<reference evidence="7" key="1">
    <citation type="submission" date="2019-07" db="EMBL/GenBank/DDBJ databases">
        <title>Annotation for the trematode Paragonimus miyazaki's.</title>
        <authorList>
            <person name="Choi Y.-J."/>
        </authorList>
    </citation>
    <scope>NUCLEOTIDE SEQUENCE</scope>
    <source>
        <strain evidence="7">Japan</strain>
    </source>
</reference>
<name>A0A8S9YFV4_9TREM</name>
<dbReference type="GO" id="GO:0000793">
    <property type="term" value="C:condensed chromosome"/>
    <property type="evidence" value="ECO:0007669"/>
    <property type="project" value="TreeGrafter"/>
</dbReference>
<dbReference type="GO" id="GO:0005634">
    <property type="term" value="C:nucleus"/>
    <property type="evidence" value="ECO:0007669"/>
    <property type="project" value="UniProtKB-SubCell"/>
</dbReference>
<evidence type="ECO:0000256" key="2">
    <source>
        <dbReference type="ARBA" id="ARBA00022499"/>
    </source>
</evidence>
<evidence type="ECO:0000256" key="6">
    <source>
        <dbReference type="SAM" id="MobiDB-lite"/>
    </source>
</evidence>
<evidence type="ECO:0000256" key="3">
    <source>
        <dbReference type="ARBA" id="ARBA00022843"/>
    </source>
</evidence>
<dbReference type="PANTHER" id="PTHR32086">
    <property type="entry name" value="FANCONI ANEMIA GROUP D2 PROTEIN"/>
    <property type="match status" value="1"/>
</dbReference>
<dbReference type="AlphaFoldDB" id="A0A8S9YFV4"/>
<keyword evidence="3" id="KW-0832">Ubl conjugation</keyword>
<dbReference type="EMBL" id="JTDE01021030">
    <property type="protein sequence ID" value="KAF7233500.1"/>
    <property type="molecule type" value="Genomic_DNA"/>
</dbReference>
<comment type="subcellular location">
    <subcellularLocation>
        <location evidence="1">Nucleus</location>
    </subcellularLocation>
</comment>
<dbReference type="GO" id="GO:1990918">
    <property type="term" value="P:double-strand break repair involved in meiotic recombination"/>
    <property type="evidence" value="ECO:0007669"/>
    <property type="project" value="TreeGrafter"/>
</dbReference>